<dbReference type="AlphaFoldDB" id="A0A926JUM5"/>
<evidence type="ECO:0000313" key="3">
    <source>
        <dbReference type="Proteomes" id="UP000653730"/>
    </source>
</evidence>
<protein>
    <submittedName>
        <fullName evidence="2">VOC family protein</fullName>
    </submittedName>
</protein>
<evidence type="ECO:0000259" key="1">
    <source>
        <dbReference type="PROSITE" id="PS51819"/>
    </source>
</evidence>
<accession>A0A926JUM5</accession>
<feature type="domain" description="VOC" evidence="1">
    <location>
        <begin position="7"/>
        <end position="122"/>
    </location>
</feature>
<organism evidence="2 3">
    <name type="scientific">Sinomicrobium weinanense</name>
    <dbReference type="NCBI Taxonomy" id="2842200"/>
    <lineage>
        <taxon>Bacteria</taxon>
        <taxon>Pseudomonadati</taxon>
        <taxon>Bacteroidota</taxon>
        <taxon>Flavobacteriia</taxon>
        <taxon>Flavobacteriales</taxon>
        <taxon>Flavobacteriaceae</taxon>
        <taxon>Sinomicrobium</taxon>
    </lineage>
</organism>
<name>A0A926JUM5_9FLAO</name>
<dbReference type="InterPro" id="IPR037523">
    <property type="entry name" value="VOC_core"/>
</dbReference>
<proteinExistence type="predicted"/>
<dbReference type="Gene3D" id="3.30.720.120">
    <property type="match status" value="1"/>
</dbReference>
<dbReference type="InterPro" id="IPR029068">
    <property type="entry name" value="Glyas_Bleomycin-R_OHBP_Dase"/>
</dbReference>
<keyword evidence="3" id="KW-1185">Reference proteome</keyword>
<evidence type="ECO:0000313" key="2">
    <source>
        <dbReference type="EMBL" id="MBC9797496.1"/>
    </source>
</evidence>
<sequence length="123" mass="14322">MQNKNETIRIVPNIYSNDMTDCKKFYVEFLGLKLVMDMEWIYTFASEKNPLAQISVIKNENIAPLDNSAVFISMEVSDVNNKYERAKQLGWDIVYDIRNEPWGVRRFFVKDPNGATINVLSHL</sequence>
<comment type="caution">
    <text evidence="2">The sequence shown here is derived from an EMBL/GenBank/DDBJ whole genome shotgun (WGS) entry which is preliminary data.</text>
</comment>
<dbReference type="SUPFAM" id="SSF54593">
    <property type="entry name" value="Glyoxalase/Bleomycin resistance protein/Dihydroxybiphenyl dioxygenase"/>
    <property type="match status" value="1"/>
</dbReference>
<dbReference type="Proteomes" id="UP000653730">
    <property type="component" value="Unassembled WGS sequence"/>
</dbReference>
<dbReference type="Gene3D" id="3.30.720.110">
    <property type="match status" value="1"/>
</dbReference>
<reference evidence="2 3" key="1">
    <citation type="submission" date="2020-09" db="EMBL/GenBank/DDBJ databases">
        <title>Sinomicrobium weinanense sp. nov., a halophilic bacteria isolated from saline-alkali soil.</title>
        <authorList>
            <person name="Wu P."/>
            <person name="Ren H."/>
            <person name="Mei Y."/>
            <person name="Liang Y."/>
            <person name="Chen Z."/>
        </authorList>
    </citation>
    <scope>NUCLEOTIDE SEQUENCE [LARGE SCALE GENOMIC DNA]</scope>
    <source>
        <strain evidence="2 3">FJxs</strain>
    </source>
</reference>
<dbReference type="InterPro" id="IPR004360">
    <property type="entry name" value="Glyas_Fos-R_dOase_dom"/>
</dbReference>
<dbReference type="Pfam" id="PF00903">
    <property type="entry name" value="Glyoxalase"/>
    <property type="match status" value="1"/>
</dbReference>
<gene>
    <name evidence="2" type="ORF">IBL28_16085</name>
</gene>
<dbReference type="EMBL" id="JACVDC010000061">
    <property type="protein sequence ID" value="MBC9797496.1"/>
    <property type="molecule type" value="Genomic_DNA"/>
</dbReference>
<dbReference type="RefSeq" id="WP_187966628.1">
    <property type="nucleotide sequence ID" value="NZ_JACVDC010000061.1"/>
</dbReference>
<dbReference type="PROSITE" id="PS51819">
    <property type="entry name" value="VOC"/>
    <property type="match status" value="1"/>
</dbReference>